<dbReference type="GO" id="GO:0000981">
    <property type="term" value="F:DNA-binding transcription factor activity, RNA polymerase II-specific"/>
    <property type="evidence" value="ECO:0007669"/>
    <property type="project" value="InterPro"/>
</dbReference>
<dbReference type="PROSITE" id="PS50048">
    <property type="entry name" value="ZN2_CY6_FUNGAL_2"/>
    <property type="match status" value="1"/>
</dbReference>
<dbReference type="STRING" id="28573.A0A0U1LND1"/>
<evidence type="ECO:0000256" key="8">
    <source>
        <dbReference type="SAM" id="MobiDB-lite"/>
    </source>
</evidence>
<evidence type="ECO:0000313" key="11">
    <source>
        <dbReference type="EMBL" id="CRG83641.1"/>
    </source>
</evidence>
<keyword evidence="12" id="KW-1185">Reference proteome</keyword>
<dbReference type="AlphaFoldDB" id="A0A0U1LND1"/>
<dbReference type="Pfam" id="PF00172">
    <property type="entry name" value="Zn_clus"/>
    <property type="match status" value="1"/>
</dbReference>
<keyword evidence="9" id="KW-1133">Transmembrane helix</keyword>
<evidence type="ECO:0000256" key="6">
    <source>
        <dbReference type="ARBA" id="ARBA00040261"/>
    </source>
</evidence>
<dbReference type="InterPro" id="IPR001138">
    <property type="entry name" value="Zn2Cys6_DnaBD"/>
</dbReference>
<dbReference type="OrthoDB" id="4225183at2759"/>
<accession>A0A0U1LND1</accession>
<dbReference type="SUPFAM" id="SSF57701">
    <property type="entry name" value="Zn2/Cys6 DNA-binding domain"/>
    <property type="match status" value="1"/>
</dbReference>
<feature type="compositionally biased region" description="Polar residues" evidence="8">
    <location>
        <begin position="90"/>
        <end position="103"/>
    </location>
</feature>
<evidence type="ECO:0000256" key="2">
    <source>
        <dbReference type="ARBA" id="ARBA00023015"/>
    </source>
</evidence>
<evidence type="ECO:0000256" key="1">
    <source>
        <dbReference type="ARBA" id="ARBA00022833"/>
    </source>
</evidence>
<dbReference type="PROSITE" id="PS00463">
    <property type="entry name" value="ZN2_CY6_FUNGAL_1"/>
    <property type="match status" value="1"/>
</dbReference>
<dbReference type="GO" id="GO:0003677">
    <property type="term" value="F:DNA binding"/>
    <property type="evidence" value="ECO:0007669"/>
    <property type="project" value="UniProtKB-KW"/>
</dbReference>
<dbReference type="PANTHER" id="PTHR47663">
    <property type="entry name" value="XYLANOLYTIC TRANSCRIPTIONAL ACTIVATOR XLNR-RELATED"/>
    <property type="match status" value="1"/>
</dbReference>
<dbReference type="PANTHER" id="PTHR47663:SF1">
    <property type="entry name" value="XYLANOLYTIC TRANSCRIPTIONAL ACTIVATOR XLNR-RELATED"/>
    <property type="match status" value="1"/>
</dbReference>
<dbReference type="EMBL" id="CVMT01000001">
    <property type="protein sequence ID" value="CRG83641.1"/>
    <property type="molecule type" value="Genomic_DNA"/>
</dbReference>
<keyword evidence="9" id="KW-0812">Transmembrane</keyword>
<feature type="domain" description="Zn(2)-C6 fungal-type" evidence="10">
    <location>
        <begin position="31"/>
        <end position="60"/>
    </location>
</feature>
<evidence type="ECO:0000259" key="10">
    <source>
        <dbReference type="PROSITE" id="PS50048"/>
    </source>
</evidence>
<dbReference type="GO" id="GO:0008270">
    <property type="term" value="F:zinc ion binding"/>
    <property type="evidence" value="ECO:0007669"/>
    <property type="project" value="InterPro"/>
</dbReference>
<reference evidence="11 12" key="1">
    <citation type="submission" date="2015-04" db="EMBL/GenBank/DDBJ databases">
        <authorList>
            <person name="Syromyatnikov M.Y."/>
            <person name="Popov V.N."/>
        </authorList>
    </citation>
    <scope>NUCLEOTIDE SEQUENCE [LARGE SCALE GENOMIC DNA]</scope>
    <source>
        <strain evidence="11">WF-38-12</strain>
    </source>
</reference>
<proteinExistence type="predicted"/>
<protein>
    <recommendedName>
        <fullName evidence="6">Xylanolytic transcriptional activator xlnR</fullName>
    </recommendedName>
    <alternativeName>
        <fullName evidence="7">Xylanase regulator</fullName>
    </alternativeName>
</protein>
<keyword evidence="5" id="KW-0539">Nucleus</keyword>
<gene>
    <name evidence="11" type="ORF">PISL3812_00995</name>
</gene>
<feature type="compositionally biased region" description="Basic and acidic residues" evidence="8">
    <location>
        <begin position="130"/>
        <end position="142"/>
    </location>
</feature>
<dbReference type="SMART" id="SM00066">
    <property type="entry name" value="GAL4"/>
    <property type="match status" value="1"/>
</dbReference>
<dbReference type="Proteomes" id="UP000054383">
    <property type="component" value="Unassembled WGS sequence"/>
</dbReference>
<name>A0A0U1LND1_TALIS</name>
<evidence type="ECO:0000256" key="7">
    <source>
        <dbReference type="ARBA" id="ARBA00041954"/>
    </source>
</evidence>
<evidence type="ECO:0000256" key="9">
    <source>
        <dbReference type="SAM" id="Phobius"/>
    </source>
</evidence>
<feature type="transmembrane region" description="Helical" evidence="9">
    <location>
        <begin position="481"/>
        <end position="501"/>
    </location>
</feature>
<keyword evidence="9" id="KW-0472">Membrane</keyword>
<evidence type="ECO:0000256" key="5">
    <source>
        <dbReference type="ARBA" id="ARBA00023242"/>
    </source>
</evidence>
<keyword evidence="1" id="KW-0862">Zinc</keyword>
<keyword evidence="4" id="KW-0804">Transcription</keyword>
<dbReference type="Gene3D" id="4.10.240.10">
    <property type="entry name" value="Zn(2)-C6 fungal-type DNA-binding domain"/>
    <property type="match status" value="1"/>
</dbReference>
<evidence type="ECO:0000256" key="4">
    <source>
        <dbReference type="ARBA" id="ARBA00023163"/>
    </source>
</evidence>
<organism evidence="11 12">
    <name type="scientific">Talaromyces islandicus</name>
    <name type="common">Penicillium islandicum</name>
    <dbReference type="NCBI Taxonomy" id="28573"/>
    <lineage>
        <taxon>Eukaryota</taxon>
        <taxon>Fungi</taxon>
        <taxon>Dikarya</taxon>
        <taxon>Ascomycota</taxon>
        <taxon>Pezizomycotina</taxon>
        <taxon>Eurotiomycetes</taxon>
        <taxon>Eurotiomycetidae</taxon>
        <taxon>Eurotiales</taxon>
        <taxon>Trichocomaceae</taxon>
        <taxon>Talaromyces</taxon>
        <taxon>Talaromyces sect. Islandici</taxon>
    </lineage>
</organism>
<dbReference type="InterPro" id="IPR036864">
    <property type="entry name" value="Zn2-C6_fun-type_DNA-bd_sf"/>
</dbReference>
<sequence>MESFLSPEGPADSHAALSANTRRNRVRIARACDQCSEARTRCNGNAPCGRCLDIHLRCRYDREVKKRGRRSNASKAIQRRFLTKDDSKKSTSLPDEASTTRNSSWKETDVHQHPPASCSVELRPAPARSRGNDLLENSREAGHSPSLNTAGVSTASRHAPLVNSLNFVSLCRYPCLEPLLPALENIIPVEEACDLLDIYFVEPGNSLFSIHSPYVLTPVLRKKSLLSPTHPRPTSPALLSTMLWCMAHTANICAFRVPGSRERIINKLLSLSLSLFHQRDMDNWHRVPGGWRFDRDCTGALAAGFDSGMTWTTFTKKPQPTVDDVLTLTLLTTVISGGEFKFDSVKWWDKAGLCGLESSLNPFPLLPGAPTPGTDHMAFEDDGNTLFSPTQGSSDFDTTTQSDVRSENISTETHTALALTYARYILHVLHVLLHGEWDAISMLEDEGNWIASSSFPECASQAIAAAHAVSEILEIDPELSFMPYLFGIYLFHGSFVLLLFADRMPQVGPNASVEQACEVIIRAHEVCVVTLSTEFQVFL</sequence>
<evidence type="ECO:0000256" key="3">
    <source>
        <dbReference type="ARBA" id="ARBA00023125"/>
    </source>
</evidence>
<dbReference type="InterPro" id="IPR051439">
    <property type="entry name" value="XlnR/Xlr1"/>
</dbReference>
<dbReference type="OMA" id="DWITSES"/>
<keyword evidence="3" id="KW-0238">DNA-binding</keyword>
<evidence type="ECO:0000313" key="12">
    <source>
        <dbReference type="Proteomes" id="UP000054383"/>
    </source>
</evidence>
<feature type="region of interest" description="Disordered" evidence="8">
    <location>
        <begin position="64"/>
        <end position="151"/>
    </location>
</feature>
<keyword evidence="2" id="KW-0805">Transcription regulation</keyword>
<dbReference type="CDD" id="cd00067">
    <property type="entry name" value="GAL4"/>
    <property type="match status" value="1"/>
</dbReference>